<protein>
    <recommendedName>
        <fullName evidence="6">SWIM-type domain-containing protein</fullName>
    </recommendedName>
</protein>
<organism evidence="7 8">
    <name type="scientific">Dipteronia sinensis</name>
    <dbReference type="NCBI Taxonomy" id="43782"/>
    <lineage>
        <taxon>Eukaryota</taxon>
        <taxon>Viridiplantae</taxon>
        <taxon>Streptophyta</taxon>
        <taxon>Embryophyta</taxon>
        <taxon>Tracheophyta</taxon>
        <taxon>Spermatophyta</taxon>
        <taxon>Magnoliopsida</taxon>
        <taxon>eudicotyledons</taxon>
        <taxon>Gunneridae</taxon>
        <taxon>Pentapetalae</taxon>
        <taxon>rosids</taxon>
        <taxon>malvids</taxon>
        <taxon>Sapindales</taxon>
        <taxon>Sapindaceae</taxon>
        <taxon>Hippocastanoideae</taxon>
        <taxon>Acereae</taxon>
        <taxon>Dipteronia</taxon>
    </lineage>
</organism>
<dbReference type="AlphaFoldDB" id="A0AAE0EJC3"/>
<proteinExistence type="predicted"/>
<gene>
    <name evidence="7" type="ORF">Dsin_001808</name>
</gene>
<evidence type="ECO:0000256" key="4">
    <source>
        <dbReference type="PROSITE-ProRule" id="PRU00325"/>
    </source>
</evidence>
<feature type="domain" description="SWIM-type" evidence="6">
    <location>
        <begin position="68"/>
        <end position="100"/>
    </location>
</feature>
<dbReference type="GO" id="GO:0008270">
    <property type="term" value="F:zinc ion binding"/>
    <property type="evidence" value="ECO:0007669"/>
    <property type="project" value="UniProtKB-KW"/>
</dbReference>
<dbReference type="Proteomes" id="UP001281410">
    <property type="component" value="Unassembled WGS sequence"/>
</dbReference>
<evidence type="ECO:0000313" key="7">
    <source>
        <dbReference type="EMBL" id="KAK3229927.1"/>
    </source>
</evidence>
<evidence type="ECO:0000256" key="3">
    <source>
        <dbReference type="ARBA" id="ARBA00022833"/>
    </source>
</evidence>
<dbReference type="Pfam" id="PF04434">
    <property type="entry name" value="SWIM"/>
    <property type="match status" value="1"/>
</dbReference>
<keyword evidence="3" id="KW-0862">Zinc</keyword>
<comment type="caution">
    <text evidence="7">The sequence shown here is derived from an EMBL/GenBank/DDBJ whole genome shotgun (WGS) entry which is preliminary data.</text>
</comment>
<feature type="region of interest" description="Disordered" evidence="5">
    <location>
        <begin position="185"/>
        <end position="230"/>
    </location>
</feature>
<evidence type="ECO:0000256" key="5">
    <source>
        <dbReference type="SAM" id="MobiDB-lite"/>
    </source>
</evidence>
<dbReference type="EMBL" id="JANJYJ010000001">
    <property type="protein sequence ID" value="KAK3229927.1"/>
    <property type="molecule type" value="Genomic_DNA"/>
</dbReference>
<dbReference type="PANTHER" id="PTHR31973">
    <property type="entry name" value="POLYPROTEIN, PUTATIVE-RELATED"/>
    <property type="match status" value="1"/>
</dbReference>
<evidence type="ECO:0000256" key="2">
    <source>
        <dbReference type="ARBA" id="ARBA00022771"/>
    </source>
</evidence>
<dbReference type="SMART" id="SM00575">
    <property type="entry name" value="ZnF_PMZ"/>
    <property type="match status" value="1"/>
</dbReference>
<keyword evidence="2 4" id="KW-0863">Zinc-finger</keyword>
<evidence type="ECO:0000256" key="1">
    <source>
        <dbReference type="ARBA" id="ARBA00022723"/>
    </source>
</evidence>
<feature type="compositionally biased region" description="Polar residues" evidence="5">
    <location>
        <begin position="219"/>
        <end position="230"/>
    </location>
</feature>
<name>A0AAE0EJC3_9ROSI</name>
<dbReference type="InterPro" id="IPR006564">
    <property type="entry name" value="Znf_PMZ"/>
</dbReference>
<keyword evidence="1" id="KW-0479">Metal-binding</keyword>
<dbReference type="PANTHER" id="PTHR31973:SF199">
    <property type="entry name" value="SWIM-TYPE DOMAIN-CONTAINING PROTEIN"/>
    <property type="match status" value="1"/>
</dbReference>
<evidence type="ECO:0000259" key="6">
    <source>
        <dbReference type="PROSITE" id="PS50966"/>
    </source>
</evidence>
<reference evidence="7" key="1">
    <citation type="journal article" date="2023" name="Plant J.">
        <title>Genome sequences and population genomics provide insights into the demographic history, inbreeding, and mutation load of two 'living fossil' tree species of Dipteronia.</title>
        <authorList>
            <person name="Feng Y."/>
            <person name="Comes H.P."/>
            <person name="Chen J."/>
            <person name="Zhu S."/>
            <person name="Lu R."/>
            <person name="Zhang X."/>
            <person name="Li P."/>
            <person name="Qiu J."/>
            <person name="Olsen K.M."/>
            <person name="Qiu Y."/>
        </authorList>
    </citation>
    <scope>NUCLEOTIDE SEQUENCE</scope>
    <source>
        <strain evidence="7">NBL</strain>
    </source>
</reference>
<sequence>MITLMEMIKVYLMKRLVTKRAAAEKWHHQIGPKVMKFVERIKMDSSSCSPEYSGNYVYQVKENGGEQFVVNIEQKSCACNKWQLIGIPCIHGMAALLTSNRDSVDFIDNKYKKESFLKAYTLVIYGINGPSMWPKTNDILIECPHFKKQRGRPKKERILQSNEVMIEGKAKLGRNYIVVRCSKGGQRGHNKTTCDKMGGRNVAGSEAGNANGGGPQPVQPRQASTQTQHA</sequence>
<dbReference type="PROSITE" id="PS50966">
    <property type="entry name" value="ZF_SWIM"/>
    <property type="match status" value="1"/>
</dbReference>
<evidence type="ECO:0000313" key="8">
    <source>
        <dbReference type="Proteomes" id="UP001281410"/>
    </source>
</evidence>
<keyword evidence="8" id="KW-1185">Reference proteome</keyword>
<accession>A0AAE0EJC3</accession>
<dbReference type="InterPro" id="IPR007527">
    <property type="entry name" value="Znf_SWIM"/>
</dbReference>